<keyword evidence="2" id="KW-0732">Signal</keyword>
<name>A0A401IQ36_9LACO</name>
<organism evidence="3 4">
    <name type="scientific">Ligilactobacillus salitolerans</name>
    <dbReference type="NCBI Taxonomy" id="1808352"/>
    <lineage>
        <taxon>Bacteria</taxon>
        <taxon>Bacillati</taxon>
        <taxon>Bacillota</taxon>
        <taxon>Bacilli</taxon>
        <taxon>Lactobacillales</taxon>
        <taxon>Lactobacillaceae</taxon>
        <taxon>Ligilactobacillus</taxon>
    </lineage>
</organism>
<evidence type="ECO:0000256" key="2">
    <source>
        <dbReference type="ARBA" id="ARBA00022729"/>
    </source>
</evidence>
<keyword evidence="4" id="KW-1185">Reference proteome</keyword>
<dbReference type="InterPro" id="IPR051313">
    <property type="entry name" value="Bact_iron-sidero_bind"/>
</dbReference>
<gene>
    <name evidence="3" type="ORF">LFYK43_00840</name>
</gene>
<protein>
    <submittedName>
        <fullName evidence="3">Uncharacterized protein</fullName>
    </submittedName>
</protein>
<dbReference type="GO" id="GO:0030288">
    <property type="term" value="C:outer membrane-bounded periplasmic space"/>
    <property type="evidence" value="ECO:0007669"/>
    <property type="project" value="TreeGrafter"/>
</dbReference>
<evidence type="ECO:0000313" key="3">
    <source>
        <dbReference type="EMBL" id="GBG93625.1"/>
    </source>
</evidence>
<evidence type="ECO:0000313" key="4">
    <source>
        <dbReference type="Proteomes" id="UP000286848"/>
    </source>
</evidence>
<dbReference type="AlphaFoldDB" id="A0A401IQ36"/>
<dbReference type="PANTHER" id="PTHR30532">
    <property type="entry name" value="IRON III DICITRATE-BINDING PERIPLASMIC PROTEIN"/>
    <property type="match status" value="1"/>
</dbReference>
<comment type="caution">
    <text evidence="3">The sequence shown here is derived from an EMBL/GenBank/DDBJ whole genome shotgun (WGS) entry which is preliminary data.</text>
</comment>
<dbReference type="PANTHER" id="PTHR30532:SF24">
    <property type="entry name" value="FERRIC ENTEROBACTIN-BINDING PERIPLASMIC PROTEIN FEPB"/>
    <property type="match status" value="1"/>
</dbReference>
<proteinExistence type="predicted"/>
<accession>A0A401IQ36</accession>
<dbReference type="EMBL" id="BFFP01000001">
    <property type="protein sequence ID" value="GBG93625.1"/>
    <property type="molecule type" value="Genomic_DNA"/>
</dbReference>
<dbReference type="Gene3D" id="3.40.50.1980">
    <property type="entry name" value="Nitrogenase molybdenum iron protein domain"/>
    <property type="match status" value="1"/>
</dbReference>
<reference evidence="3 4" key="1">
    <citation type="journal article" date="2019" name="Int. J. Syst. Evol. Microbiol.">
        <title>Lactobacillus salitolerans sp. nov., a novel lactic acid bacterium isolated from spent mushroom substrates.</title>
        <authorList>
            <person name="Tohno M."/>
            <person name="Tanizawa Y."/>
            <person name="Kojima Y."/>
            <person name="Sakamoto M."/>
            <person name="Nakamura Y."/>
            <person name="Ohkuma M."/>
            <person name="Kobayashi H."/>
        </authorList>
    </citation>
    <scope>NUCLEOTIDE SEQUENCE [LARGE SCALE GENOMIC DNA]</scope>
    <source>
        <strain evidence="3 4">YK43</strain>
    </source>
</reference>
<keyword evidence="1" id="KW-0813">Transport</keyword>
<sequence>MKKELRKISWIGLMLVVAAVFLTACHRSQSSEQGNQREQYDKYPLRIKNKFGMTVIKKKPKRIATIQWGNQDIPLALGVVPVGFSAANFGVKDNSGLLPWTKKQL</sequence>
<evidence type="ECO:0000256" key="1">
    <source>
        <dbReference type="ARBA" id="ARBA00022448"/>
    </source>
</evidence>
<dbReference type="SUPFAM" id="SSF53807">
    <property type="entry name" value="Helical backbone' metal receptor"/>
    <property type="match status" value="1"/>
</dbReference>
<dbReference type="RefSeq" id="WP_229717828.1">
    <property type="nucleotide sequence ID" value="NZ_BFFP01000001.1"/>
</dbReference>
<dbReference type="PROSITE" id="PS51257">
    <property type="entry name" value="PROKAR_LIPOPROTEIN"/>
    <property type="match status" value="1"/>
</dbReference>
<dbReference type="Proteomes" id="UP000286848">
    <property type="component" value="Unassembled WGS sequence"/>
</dbReference>